<proteinExistence type="predicted"/>
<dbReference type="RefSeq" id="WP_091990391.1">
    <property type="nucleotide sequence ID" value="NZ_FOLO01000061.1"/>
</dbReference>
<gene>
    <name evidence="1" type="ORF">SAMN02745724_04638</name>
</gene>
<dbReference type="Proteomes" id="UP000198862">
    <property type="component" value="Unassembled WGS sequence"/>
</dbReference>
<evidence type="ECO:0000313" key="1">
    <source>
        <dbReference type="EMBL" id="SFD47940.1"/>
    </source>
</evidence>
<dbReference type="STRING" id="1123010.SAMN02745724_04638"/>
<evidence type="ECO:0000313" key="2">
    <source>
        <dbReference type="Proteomes" id="UP000198862"/>
    </source>
</evidence>
<keyword evidence="2" id="KW-1185">Reference proteome</keyword>
<sequence>MVKLYNLQLVFIVMVLSLSMKVKSSENDEDFKQTSSVLKIETTIQSSQHLPQFLSIVPWRVRYQSEPKVDHISKILAKQFKPIEPQELRAQLKIKQ</sequence>
<reference evidence="1 2" key="1">
    <citation type="submission" date="2016-10" db="EMBL/GenBank/DDBJ databases">
        <authorList>
            <person name="de Groot N.N."/>
        </authorList>
    </citation>
    <scope>NUCLEOTIDE SEQUENCE [LARGE SCALE GENOMIC DNA]</scope>
    <source>
        <strain evidence="1 2">DSM 6059</strain>
    </source>
</reference>
<protein>
    <submittedName>
        <fullName evidence="1">Uncharacterized protein</fullName>
    </submittedName>
</protein>
<organism evidence="1 2">
    <name type="scientific">Pseudoalteromonas denitrificans DSM 6059</name>
    <dbReference type="NCBI Taxonomy" id="1123010"/>
    <lineage>
        <taxon>Bacteria</taxon>
        <taxon>Pseudomonadati</taxon>
        <taxon>Pseudomonadota</taxon>
        <taxon>Gammaproteobacteria</taxon>
        <taxon>Alteromonadales</taxon>
        <taxon>Pseudoalteromonadaceae</taxon>
        <taxon>Pseudoalteromonas</taxon>
    </lineage>
</organism>
<accession>A0A1I1SY31</accession>
<dbReference type="EMBL" id="FOLO01000061">
    <property type="protein sequence ID" value="SFD47940.1"/>
    <property type="molecule type" value="Genomic_DNA"/>
</dbReference>
<name>A0A1I1SY31_9GAMM</name>
<dbReference type="AlphaFoldDB" id="A0A1I1SY31"/>